<dbReference type="GO" id="GO:0005868">
    <property type="term" value="C:cytoplasmic dynein complex"/>
    <property type="evidence" value="ECO:0007669"/>
    <property type="project" value="InterPro"/>
</dbReference>
<keyword evidence="2" id="KW-0813">Transport</keyword>
<proteinExistence type="predicted"/>
<dbReference type="AlphaFoldDB" id="A0A420JAA0"/>
<evidence type="ECO:0000256" key="6">
    <source>
        <dbReference type="ARBA" id="ARBA00022840"/>
    </source>
</evidence>
<accession>A0A420JAA0</accession>
<evidence type="ECO:0000313" key="10">
    <source>
        <dbReference type="EMBL" id="RKF83729.1"/>
    </source>
</evidence>
<dbReference type="InterPro" id="IPR022780">
    <property type="entry name" value="Dynein_light_int_chain"/>
</dbReference>
<sequence>MIRSNNRSSIFSNNDIPKGYDPKKEMWSSMLDSVASGQNLPEKNIILLGGTPELQREFLESLSTDEIKSEEGSQNTKKPPMANHLALGYTYHDVLDADHEDTLARLSIFLLSDPSPSFTSLLKPLLTPKTIPITLVVILLDWTQPWFWLAQLKAWIRLLRSLLFSLDNECQEKMKETMIFWRDRGRGNKILDGTSTSNSMEDGLKLPLGSGEWDEALGVPLCVVCQNVRINNLMKSKLIGYQSDRIDFLEKEHSWKEDDFDFVLQFLRTILLKHGSSLIYTTPSLESPLKSLLHSSLGIYSLLKPQSLRHNVIDRDKVLVPPNWDSWGKIRVLRDGFDVEAVSKGWSLDITKEEGSLEEVIPEDGPISHEVKITSKLKGAVEYYERVIQDPSLDSIRVKSEDSNSYKLEVVCQETQEFLATQLDIIENAKLESETPGMDSSIHIRSRQLPLTATDNEDRHEDETHVKEHIGPVRFNMGGIQVDADDILSRLKDRQNQNTLESTTSNEPPISSQSEALTTFFEGLMLRGVGPPGIPKTKSA</sequence>
<keyword evidence="4" id="KW-0493">Microtubule</keyword>
<evidence type="ECO:0000256" key="3">
    <source>
        <dbReference type="ARBA" id="ARBA00022490"/>
    </source>
</evidence>
<evidence type="ECO:0000256" key="9">
    <source>
        <dbReference type="ARBA" id="ARBA00023212"/>
    </source>
</evidence>
<dbReference type="GO" id="GO:0045504">
    <property type="term" value="F:dynein heavy chain binding"/>
    <property type="evidence" value="ECO:0007669"/>
    <property type="project" value="TreeGrafter"/>
</dbReference>
<reference evidence="10 11" key="1">
    <citation type="journal article" date="2018" name="BMC Genomics">
        <title>Comparative genome analyses reveal sequence features reflecting distinct modes of host-adaptation between dicot and monocot powdery mildew.</title>
        <authorList>
            <person name="Wu Y."/>
            <person name="Ma X."/>
            <person name="Pan Z."/>
            <person name="Kale S.D."/>
            <person name="Song Y."/>
            <person name="King H."/>
            <person name="Zhang Q."/>
            <person name="Presley C."/>
            <person name="Deng X."/>
            <person name="Wei C.I."/>
            <person name="Xiao S."/>
        </authorList>
    </citation>
    <scope>NUCLEOTIDE SEQUENCE [LARGE SCALE GENOMIC DNA]</scope>
    <source>
        <strain evidence="10">UMSG3</strain>
    </source>
</reference>
<dbReference type="GO" id="GO:0007018">
    <property type="term" value="P:microtubule-based movement"/>
    <property type="evidence" value="ECO:0007669"/>
    <property type="project" value="InterPro"/>
</dbReference>
<dbReference type="Proteomes" id="UP000283383">
    <property type="component" value="Unassembled WGS sequence"/>
</dbReference>
<dbReference type="Pfam" id="PF05783">
    <property type="entry name" value="DLIC"/>
    <property type="match status" value="1"/>
</dbReference>
<evidence type="ECO:0000256" key="4">
    <source>
        <dbReference type="ARBA" id="ARBA00022701"/>
    </source>
</evidence>
<dbReference type="STRING" id="62708.A0A420JAA0"/>
<organism evidence="10 11">
    <name type="scientific">Golovinomyces cichoracearum</name>
    <dbReference type="NCBI Taxonomy" id="62708"/>
    <lineage>
        <taxon>Eukaryota</taxon>
        <taxon>Fungi</taxon>
        <taxon>Dikarya</taxon>
        <taxon>Ascomycota</taxon>
        <taxon>Pezizomycotina</taxon>
        <taxon>Leotiomycetes</taxon>
        <taxon>Erysiphales</taxon>
        <taxon>Erysiphaceae</taxon>
        <taxon>Golovinomyces</taxon>
    </lineage>
</organism>
<dbReference type="PANTHER" id="PTHR12688">
    <property type="entry name" value="DYNEIN LIGHT INTERMEDIATE CHAIN"/>
    <property type="match status" value="1"/>
</dbReference>
<keyword evidence="7" id="KW-0243">Dynein</keyword>
<keyword evidence="9" id="KW-0206">Cytoskeleton</keyword>
<keyword evidence="6" id="KW-0067">ATP-binding</keyword>
<dbReference type="GO" id="GO:0000226">
    <property type="term" value="P:microtubule cytoskeleton organization"/>
    <property type="evidence" value="ECO:0007669"/>
    <property type="project" value="TreeGrafter"/>
</dbReference>
<evidence type="ECO:0000256" key="2">
    <source>
        <dbReference type="ARBA" id="ARBA00022448"/>
    </source>
</evidence>
<comment type="subcellular location">
    <subcellularLocation>
        <location evidence="1">Cytoplasm</location>
        <location evidence="1">Cytoskeleton</location>
    </subcellularLocation>
</comment>
<evidence type="ECO:0000256" key="1">
    <source>
        <dbReference type="ARBA" id="ARBA00004245"/>
    </source>
</evidence>
<dbReference type="GO" id="GO:0005524">
    <property type="term" value="F:ATP binding"/>
    <property type="evidence" value="ECO:0007669"/>
    <property type="project" value="UniProtKB-KW"/>
</dbReference>
<dbReference type="EMBL" id="MCBQ01000942">
    <property type="protein sequence ID" value="RKF83729.1"/>
    <property type="molecule type" value="Genomic_DNA"/>
</dbReference>
<dbReference type="PANTHER" id="PTHR12688:SF0">
    <property type="entry name" value="DYNEIN LIGHT INTERMEDIATE CHAIN"/>
    <property type="match status" value="1"/>
</dbReference>
<keyword evidence="8" id="KW-0505">Motor protein</keyword>
<dbReference type="GO" id="GO:0035974">
    <property type="term" value="C:meiotic spindle pole body"/>
    <property type="evidence" value="ECO:0007669"/>
    <property type="project" value="TreeGrafter"/>
</dbReference>
<evidence type="ECO:0000256" key="8">
    <source>
        <dbReference type="ARBA" id="ARBA00023175"/>
    </source>
</evidence>
<evidence type="ECO:0000256" key="5">
    <source>
        <dbReference type="ARBA" id="ARBA00022741"/>
    </source>
</evidence>
<comment type="caution">
    <text evidence="10">The sequence shown here is derived from an EMBL/GenBank/DDBJ whole genome shotgun (WGS) entry which is preliminary data.</text>
</comment>
<name>A0A420JAA0_9PEZI</name>
<keyword evidence="11" id="KW-1185">Reference proteome</keyword>
<protein>
    <submittedName>
        <fullName evidence="10">Cytoplasmic dynein 1 light intermediate chain 2</fullName>
    </submittedName>
</protein>
<evidence type="ECO:0000256" key="7">
    <source>
        <dbReference type="ARBA" id="ARBA00023017"/>
    </source>
</evidence>
<keyword evidence="5" id="KW-0547">Nucleotide-binding</keyword>
<dbReference type="InterPro" id="IPR008467">
    <property type="entry name" value="Dynein1_light_intermed_chain"/>
</dbReference>
<gene>
    <name evidence="10" type="ORF">GcM3_009032</name>
</gene>
<evidence type="ECO:0000313" key="11">
    <source>
        <dbReference type="Proteomes" id="UP000283383"/>
    </source>
</evidence>
<keyword evidence="3" id="KW-0963">Cytoplasm</keyword>
<dbReference type="GO" id="GO:0005874">
    <property type="term" value="C:microtubule"/>
    <property type="evidence" value="ECO:0007669"/>
    <property type="project" value="UniProtKB-KW"/>
</dbReference>